<sequence length="121" mass="12838">MRLSHLLNAIAAALALGTTASATPSPGSKSPKLPHVISDRRIQLTHRTILSTRSFNDTRTALESAIPPLNTTFSTLFAQGNIAGAAEALRALPPLSSFIVPPRNFGILVTVWGELAERAVQ</sequence>
<evidence type="ECO:0000256" key="1">
    <source>
        <dbReference type="SAM" id="SignalP"/>
    </source>
</evidence>
<keyword evidence="3" id="KW-1185">Reference proteome</keyword>
<comment type="caution">
    <text evidence="2">The sequence shown here is derived from an EMBL/GenBank/DDBJ whole genome shotgun (WGS) entry which is preliminary data.</text>
</comment>
<evidence type="ECO:0000313" key="3">
    <source>
        <dbReference type="Proteomes" id="UP001175000"/>
    </source>
</evidence>
<gene>
    <name evidence="2" type="ORF">B0T14DRAFT_492351</name>
</gene>
<feature type="signal peptide" evidence="1">
    <location>
        <begin position="1"/>
        <end position="22"/>
    </location>
</feature>
<feature type="chain" id="PRO_5041282085" evidence="1">
    <location>
        <begin position="23"/>
        <end position="121"/>
    </location>
</feature>
<accession>A0AA39X271</accession>
<evidence type="ECO:0000313" key="2">
    <source>
        <dbReference type="EMBL" id="KAK0625934.1"/>
    </source>
</evidence>
<dbReference type="Proteomes" id="UP001175000">
    <property type="component" value="Unassembled WGS sequence"/>
</dbReference>
<protein>
    <submittedName>
        <fullName evidence="2">Uncharacterized protein</fullName>
    </submittedName>
</protein>
<dbReference type="EMBL" id="JAULSU010000002">
    <property type="protein sequence ID" value="KAK0625934.1"/>
    <property type="molecule type" value="Genomic_DNA"/>
</dbReference>
<reference evidence="2" key="1">
    <citation type="submission" date="2023-06" db="EMBL/GenBank/DDBJ databases">
        <title>Genome-scale phylogeny and comparative genomics of the fungal order Sordariales.</title>
        <authorList>
            <consortium name="Lawrence Berkeley National Laboratory"/>
            <person name="Hensen N."/>
            <person name="Bonometti L."/>
            <person name="Westerberg I."/>
            <person name="Brannstrom I.O."/>
            <person name="Guillou S."/>
            <person name="Cros-Aarteil S."/>
            <person name="Calhoun S."/>
            <person name="Haridas S."/>
            <person name="Kuo A."/>
            <person name="Mondo S."/>
            <person name="Pangilinan J."/>
            <person name="Riley R."/>
            <person name="Labutti K."/>
            <person name="Andreopoulos B."/>
            <person name="Lipzen A."/>
            <person name="Chen C."/>
            <person name="Yanf M."/>
            <person name="Daum C."/>
            <person name="Ng V."/>
            <person name="Clum A."/>
            <person name="Steindorff A."/>
            <person name="Ohm R."/>
            <person name="Martin F."/>
            <person name="Silar P."/>
            <person name="Natvig D."/>
            <person name="Lalanne C."/>
            <person name="Gautier V."/>
            <person name="Ament-Velasquez S.L."/>
            <person name="Kruys A."/>
            <person name="Hutchinson M.I."/>
            <person name="Powell A.J."/>
            <person name="Barry K."/>
            <person name="Miller A.N."/>
            <person name="Grigoriev I.V."/>
            <person name="Debuchy R."/>
            <person name="Gladieux P."/>
            <person name="Thoren M.H."/>
            <person name="Johannesson H."/>
        </authorList>
    </citation>
    <scope>NUCLEOTIDE SEQUENCE</scope>
    <source>
        <strain evidence="2">CBS 606.72</strain>
    </source>
</reference>
<dbReference type="AlphaFoldDB" id="A0AA39X271"/>
<proteinExistence type="predicted"/>
<name>A0AA39X271_9PEZI</name>
<keyword evidence="1" id="KW-0732">Signal</keyword>
<organism evidence="2 3">
    <name type="scientific">Immersiella caudata</name>
    <dbReference type="NCBI Taxonomy" id="314043"/>
    <lineage>
        <taxon>Eukaryota</taxon>
        <taxon>Fungi</taxon>
        <taxon>Dikarya</taxon>
        <taxon>Ascomycota</taxon>
        <taxon>Pezizomycotina</taxon>
        <taxon>Sordariomycetes</taxon>
        <taxon>Sordariomycetidae</taxon>
        <taxon>Sordariales</taxon>
        <taxon>Lasiosphaeriaceae</taxon>
        <taxon>Immersiella</taxon>
    </lineage>
</organism>